<comment type="caution">
    <text evidence="2">The sequence shown here is derived from an EMBL/GenBank/DDBJ whole genome shotgun (WGS) entry which is preliminary data.</text>
</comment>
<dbReference type="AlphaFoldDB" id="A0AAD1XHR3"/>
<feature type="compositionally biased region" description="Polar residues" evidence="1">
    <location>
        <begin position="131"/>
        <end position="149"/>
    </location>
</feature>
<keyword evidence="3" id="KW-1185">Reference proteome</keyword>
<evidence type="ECO:0000313" key="3">
    <source>
        <dbReference type="Proteomes" id="UP001295684"/>
    </source>
</evidence>
<dbReference type="Proteomes" id="UP001295684">
    <property type="component" value="Unassembled WGS sequence"/>
</dbReference>
<accession>A0AAD1XHR3</accession>
<evidence type="ECO:0000256" key="1">
    <source>
        <dbReference type="SAM" id="MobiDB-lite"/>
    </source>
</evidence>
<feature type="region of interest" description="Disordered" evidence="1">
    <location>
        <begin position="131"/>
        <end position="154"/>
    </location>
</feature>
<gene>
    <name evidence="2" type="ORF">ECRASSUSDP1_LOCUS14298</name>
</gene>
<sequence length="326" mass="37893">MSDLAPSFWDTDGVTHEPEYLQMSSAFDENMFRREDDLLNVFRSTSHNESLYADHKVAEEEPTSCLAYSHTHMPLFDYCNKEEGDLKSSMNLFKIESNHEGILSSETSVPVKPLQSKDVFKITPQVSITEKTLQNSGNDNSPPDNTFADSSKMGDDSEEIKLHNNKGEKLFSKRKDVIIKALLRKCKKFFLKDFNSKISYLRRAKRKFGSSAYRTSLESYIIRFLDIPMSEDILVFLGVFLYPKDLDDNLDLFISSIYSPLDVKSLASEVHEVLYKYSHKKFERFSQNKEFKFLFKHFEKSFLQELQKEELSQEMIRGLEIIRGQL</sequence>
<evidence type="ECO:0000313" key="2">
    <source>
        <dbReference type="EMBL" id="CAI2372961.1"/>
    </source>
</evidence>
<reference evidence="2" key="1">
    <citation type="submission" date="2023-07" db="EMBL/GenBank/DDBJ databases">
        <authorList>
            <consortium name="AG Swart"/>
            <person name="Singh M."/>
            <person name="Singh A."/>
            <person name="Seah K."/>
            <person name="Emmerich C."/>
        </authorList>
    </citation>
    <scope>NUCLEOTIDE SEQUENCE</scope>
    <source>
        <strain evidence="2">DP1</strain>
    </source>
</reference>
<proteinExistence type="predicted"/>
<name>A0AAD1XHR3_EUPCR</name>
<dbReference type="EMBL" id="CAMPGE010014282">
    <property type="protein sequence ID" value="CAI2372961.1"/>
    <property type="molecule type" value="Genomic_DNA"/>
</dbReference>
<organism evidence="2 3">
    <name type="scientific">Euplotes crassus</name>
    <dbReference type="NCBI Taxonomy" id="5936"/>
    <lineage>
        <taxon>Eukaryota</taxon>
        <taxon>Sar</taxon>
        <taxon>Alveolata</taxon>
        <taxon>Ciliophora</taxon>
        <taxon>Intramacronucleata</taxon>
        <taxon>Spirotrichea</taxon>
        <taxon>Hypotrichia</taxon>
        <taxon>Euplotida</taxon>
        <taxon>Euplotidae</taxon>
        <taxon>Moneuplotes</taxon>
    </lineage>
</organism>
<protein>
    <submittedName>
        <fullName evidence="2">Uncharacterized protein</fullName>
    </submittedName>
</protein>